<proteinExistence type="predicted"/>
<dbReference type="Gene3D" id="2.60.40.2040">
    <property type="entry name" value="CFA/I fimbrial subunit E, pilin domain"/>
    <property type="match status" value="1"/>
</dbReference>
<reference evidence="2 3" key="1">
    <citation type="submission" date="2022-02" db="EMBL/GenBank/DDBJ databases">
        <title>Comparative genomics of the first Antarctic Pseudomonas spp. capable of biotransforming 2,4,6-Trinitrotoluene.</title>
        <authorList>
            <person name="Cabrera M.A."/>
            <person name="Marquez S.L."/>
            <person name="Perez-Donoso J.M."/>
        </authorList>
    </citation>
    <scope>NUCLEOTIDE SEQUENCE [LARGE SCALE GENOMIC DNA]</scope>
    <source>
        <strain evidence="2 3">TNT11</strain>
    </source>
</reference>
<dbReference type="RefSeq" id="WP_247397620.1">
    <property type="nucleotide sequence ID" value="NZ_JAKNRV010000034.1"/>
</dbReference>
<feature type="signal peptide" evidence="1">
    <location>
        <begin position="1"/>
        <end position="25"/>
    </location>
</feature>
<dbReference type="Pfam" id="PF04449">
    <property type="entry name" value="Fimbrial_CS1"/>
    <property type="match status" value="1"/>
</dbReference>
<evidence type="ECO:0000313" key="2">
    <source>
        <dbReference type="EMBL" id="MCK1784020.1"/>
    </source>
</evidence>
<protein>
    <submittedName>
        <fullName evidence="2">Fimbrial protein</fullName>
    </submittedName>
</protein>
<dbReference type="EMBL" id="JAKNRV010000034">
    <property type="protein sequence ID" value="MCK1784020.1"/>
    <property type="molecule type" value="Genomic_DNA"/>
</dbReference>
<dbReference type="InterPro" id="IPR007540">
    <property type="entry name" value="Fimbrial_CS1-type"/>
</dbReference>
<organism evidence="2 3">
    <name type="scientific">Pseudomonas emilianonis</name>
    <dbReference type="NCBI Taxonomy" id="2915812"/>
    <lineage>
        <taxon>Bacteria</taxon>
        <taxon>Pseudomonadati</taxon>
        <taxon>Pseudomonadota</taxon>
        <taxon>Gammaproteobacteria</taxon>
        <taxon>Pseudomonadales</taxon>
        <taxon>Pseudomonadaceae</taxon>
        <taxon>Pseudomonas</taxon>
    </lineage>
</organism>
<sequence length="162" mass="17974">MSRWPACRVLTVLGLLSLLSFSALAAREEAVFQVSVKVPTSDFYVLPLNPGFLEREQTLNWNPVTETLTALREYFDVKNVLGAVDAYLAYEPVLFNGSDNIALKVTFNQQVLGLAAVRVVPEDEARVGKRVLLEIAAQKPDDGYLPGQYFGNVQIIFDALRP</sequence>
<name>A0ABT0EEB7_9PSED</name>
<evidence type="ECO:0000256" key="1">
    <source>
        <dbReference type="SAM" id="SignalP"/>
    </source>
</evidence>
<gene>
    <name evidence="2" type="ORF">L9Z73_06530</name>
</gene>
<keyword evidence="1" id="KW-0732">Signal</keyword>
<accession>A0ABT0EEB7</accession>
<comment type="caution">
    <text evidence="2">The sequence shown here is derived from an EMBL/GenBank/DDBJ whole genome shotgun (WGS) entry which is preliminary data.</text>
</comment>
<dbReference type="Proteomes" id="UP001317085">
    <property type="component" value="Unassembled WGS sequence"/>
</dbReference>
<feature type="chain" id="PRO_5046309644" evidence="1">
    <location>
        <begin position="26"/>
        <end position="162"/>
    </location>
</feature>
<evidence type="ECO:0000313" key="3">
    <source>
        <dbReference type="Proteomes" id="UP001317085"/>
    </source>
</evidence>
<keyword evidence="3" id="KW-1185">Reference proteome</keyword>